<keyword evidence="3" id="KW-1185">Reference proteome</keyword>
<dbReference type="GO" id="GO:0016579">
    <property type="term" value="P:protein deubiquitination"/>
    <property type="evidence" value="ECO:0007669"/>
    <property type="project" value="InterPro"/>
</dbReference>
<dbReference type="Gene3D" id="3.90.70.10">
    <property type="entry name" value="Cysteine proteinases"/>
    <property type="match status" value="1"/>
</dbReference>
<dbReference type="eggNOG" id="KOG1865">
    <property type="taxonomic scope" value="Eukaryota"/>
</dbReference>
<accession>T0R6K1</accession>
<dbReference type="PANTHER" id="PTHR24006">
    <property type="entry name" value="UBIQUITIN CARBOXYL-TERMINAL HYDROLASE"/>
    <property type="match status" value="1"/>
</dbReference>
<proteinExistence type="predicted"/>
<protein>
    <recommendedName>
        <fullName evidence="1">USP domain-containing protein</fullName>
    </recommendedName>
</protein>
<sequence>MSDAYRDISIAEETTSVAAGLATFMTKTLTRTCASCLIFGTTKQHWTILLAPPVLILTLSATNYNVQDASRVVVNEILALGATTYRLVGLVGHRGTSVLGGHYVAYVRRSSVWLCMNDALVSVVSARKVFAQRAYVLFYERLADDS</sequence>
<dbReference type="GeneID" id="19941648"/>
<dbReference type="CDD" id="cd02257">
    <property type="entry name" value="Peptidase_C19"/>
    <property type="match status" value="1"/>
</dbReference>
<gene>
    <name evidence="2" type="ORF">SDRG_00921</name>
</gene>
<dbReference type="STRING" id="1156394.T0R6K1"/>
<dbReference type="InParanoid" id="T0R6K1"/>
<dbReference type="AlphaFoldDB" id="T0R6K1"/>
<dbReference type="Proteomes" id="UP000030762">
    <property type="component" value="Unassembled WGS sequence"/>
</dbReference>
<dbReference type="OrthoDB" id="27652at2759"/>
<evidence type="ECO:0000259" key="1">
    <source>
        <dbReference type="PROSITE" id="PS50235"/>
    </source>
</evidence>
<dbReference type="PROSITE" id="PS00973">
    <property type="entry name" value="USP_2"/>
    <property type="match status" value="1"/>
</dbReference>
<dbReference type="InterPro" id="IPR018200">
    <property type="entry name" value="USP_CS"/>
</dbReference>
<dbReference type="EMBL" id="JH767133">
    <property type="protein sequence ID" value="EQC42080.1"/>
    <property type="molecule type" value="Genomic_DNA"/>
</dbReference>
<dbReference type="InterPro" id="IPR038765">
    <property type="entry name" value="Papain-like_cys_pep_sf"/>
</dbReference>
<dbReference type="GO" id="GO:0004843">
    <property type="term" value="F:cysteine-type deubiquitinase activity"/>
    <property type="evidence" value="ECO:0007669"/>
    <property type="project" value="InterPro"/>
</dbReference>
<dbReference type="RefSeq" id="XP_008604649.1">
    <property type="nucleotide sequence ID" value="XM_008606427.1"/>
</dbReference>
<dbReference type="PROSITE" id="PS50235">
    <property type="entry name" value="USP_3"/>
    <property type="match status" value="1"/>
</dbReference>
<name>T0R6K1_SAPDV</name>
<evidence type="ECO:0000313" key="2">
    <source>
        <dbReference type="EMBL" id="EQC42080.1"/>
    </source>
</evidence>
<dbReference type="InterPro" id="IPR001394">
    <property type="entry name" value="Peptidase_C19_UCH"/>
</dbReference>
<dbReference type="GO" id="GO:0005634">
    <property type="term" value="C:nucleus"/>
    <property type="evidence" value="ECO:0007669"/>
    <property type="project" value="TreeGrafter"/>
</dbReference>
<dbReference type="SUPFAM" id="SSF54001">
    <property type="entry name" value="Cysteine proteinases"/>
    <property type="match status" value="1"/>
</dbReference>
<feature type="domain" description="USP" evidence="1">
    <location>
        <begin position="1"/>
        <end position="142"/>
    </location>
</feature>
<dbReference type="Pfam" id="PF00443">
    <property type="entry name" value="UCH"/>
    <property type="match status" value="1"/>
</dbReference>
<evidence type="ECO:0000313" key="3">
    <source>
        <dbReference type="Proteomes" id="UP000030762"/>
    </source>
</evidence>
<dbReference type="InterPro" id="IPR050164">
    <property type="entry name" value="Peptidase_C19"/>
</dbReference>
<organism evidence="2 3">
    <name type="scientific">Saprolegnia diclina (strain VS20)</name>
    <dbReference type="NCBI Taxonomy" id="1156394"/>
    <lineage>
        <taxon>Eukaryota</taxon>
        <taxon>Sar</taxon>
        <taxon>Stramenopiles</taxon>
        <taxon>Oomycota</taxon>
        <taxon>Saprolegniomycetes</taxon>
        <taxon>Saprolegniales</taxon>
        <taxon>Saprolegniaceae</taxon>
        <taxon>Saprolegnia</taxon>
    </lineage>
</organism>
<dbReference type="InterPro" id="IPR028889">
    <property type="entry name" value="USP"/>
</dbReference>
<dbReference type="GO" id="GO:0005829">
    <property type="term" value="C:cytosol"/>
    <property type="evidence" value="ECO:0007669"/>
    <property type="project" value="TreeGrafter"/>
</dbReference>
<reference evidence="2 3" key="1">
    <citation type="submission" date="2012-04" db="EMBL/GenBank/DDBJ databases">
        <title>The Genome Sequence of Saprolegnia declina VS20.</title>
        <authorList>
            <consortium name="The Broad Institute Genome Sequencing Platform"/>
            <person name="Russ C."/>
            <person name="Nusbaum C."/>
            <person name="Tyler B."/>
            <person name="van West P."/>
            <person name="Dieguez-Uribeondo J."/>
            <person name="de Bruijn I."/>
            <person name="Tripathy S."/>
            <person name="Jiang R."/>
            <person name="Young S.K."/>
            <person name="Zeng Q."/>
            <person name="Gargeya S."/>
            <person name="Fitzgerald M."/>
            <person name="Haas B."/>
            <person name="Abouelleil A."/>
            <person name="Alvarado L."/>
            <person name="Arachchi H.M."/>
            <person name="Berlin A."/>
            <person name="Chapman S.B."/>
            <person name="Goldberg J."/>
            <person name="Griggs A."/>
            <person name="Gujja S."/>
            <person name="Hansen M."/>
            <person name="Howarth C."/>
            <person name="Imamovic A."/>
            <person name="Larimer J."/>
            <person name="McCowen C."/>
            <person name="Montmayeur A."/>
            <person name="Murphy C."/>
            <person name="Neiman D."/>
            <person name="Pearson M."/>
            <person name="Priest M."/>
            <person name="Roberts A."/>
            <person name="Saif S."/>
            <person name="Shea T."/>
            <person name="Sisk P."/>
            <person name="Sykes S."/>
            <person name="Wortman J."/>
            <person name="Nusbaum C."/>
            <person name="Birren B."/>
        </authorList>
    </citation>
    <scope>NUCLEOTIDE SEQUENCE [LARGE SCALE GENOMIC DNA]</scope>
    <source>
        <strain evidence="2 3">VS20</strain>
    </source>
</reference>
<dbReference type="VEuPathDB" id="FungiDB:SDRG_00921"/>